<dbReference type="InterPro" id="IPR036890">
    <property type="entry name" value="HATPase_C_sf"/>
</dbReference>
<gene>
    <name evidence="2" type="ORF">QTG54_000637</name>
</gene>
<feature type="region of interest" description="Disordered" evidence="1">
    <location>
        <begin position="845"/>
        <end position="901"/>
    </location>
</feature>
<name>A0AAD8YMG0_9STRA</name>
<reference evidence="2" key="1">
    <citation type="submission" date="2023-06" db="EMBL/GenBank/DDBJ databases">
        <title>Survivors Of The Sea: Transcriptome response of Skeletonema marinoi to long-term dormancy.</title>
        <authorList>
            <person name="Pinder M.I.M."/>
            <person name="Kourtchenko O."/>
            <person name="Robertson E.K."/>
            <person name="Larsson T."/>
            <person name="Maumus F."/>
            <person name="Osuna-Cruz C.M."/>
            <person name="Vancaester E."/>
            <person name="Stenow R."/>
            <person name="Vandepoele K."/>
            <person name="Ploug H."/>
            <person name="Bruchert V."/>
            <person name="Godhe A."/>
            <person name="Topel M."/>
        </authorList>
    </citation>
    <scope>NUCLEOTIDE SEQUENCE</scope>
    <source>
        <strain evidence="2">R05AC</strain>
    </source>
</reference>
<dbReference type="Proteomes" id="UP001224775">
    <property type="component" value="Unassembled WGS sequence"/>
</dbReference>
<dbReference type="InterPro" id="IPR014721">
    <property type="entry name" value="Ribsml_uS5_D2-typ_fold_subgr"/>
</dbReference>
<sequence>MALRAFQSNPAIGGFGGEGGSQLDYINTQEFNDRATKKATQIKEQSTSAGTTQHASASSHLGGESCDAFAQIVKELVDNAVDACARENNNDIGKENERNAASASPVSSKRVRVEIKPTQISISDDDVNDDNDDATKTMECLRVKVSDNGCGMEDIDACVSAFRSTKNGVDTDDIDGQCSSQQQQSRGKQKTNGKQSKSKSKKKQDTGSSANNNKHASSSSSSSSYTSGRYGVGLTLCLLHAQRLVPNSVTLIVTSTKSSDYWTIRRYRADTDKDEIVCLKEERLPKIDKEECGTIVEVLVPGGQGATSAWPRLAEYFARFQLSIDLPCSIEVKAETLQPLPLYVRPPKEMQRRIYRKGMKPLAVDVLMNSTMNNDVDDDIGEMSDNDDGGDWDDGFDEGNVEEEEENIIELQRVSKSSRERARLEDEKKRKVALMQRAASLYKGRVDLRETNVAYSTQRIRQKNEGGKSASNAAHGPVLEMSMVVFGTRTTASTDDDSVHSGNDTCCNKTAKLQVVRMVNGIPVLDSSEALACGVMTKISRSTALWNSFGLEISDRSQLTSSSPSFGISDSAQVAPFLRTSAHSLYSGQDGALSSSDDDDFDLEDIHNKRKRKKEQQARCILPAAQRLGDVLILVQIRAKPSALPLPTLSKGRLPMNDKGINDALENAVSDCLRSLQVKNPRLLLTAHQLKKIERDVKYAPLVAGALASVLSRSKKQGLYQNSFTVASRWDDQVKNLGASLDGTSIGQQRRERAQTAASADDERAKSLALGPMIERRIRFVVSDEFKAHQKAEEMEYKRQQREEMAAERKRAKESKAADSDGLNSDAFCSDEDSVCNIANDENSSARNVSITKDHSEGDGLGDGFQSDSSSSSTRDGYIEPEPIVHKEKDEVADDDSWSSEFGECIDGALFR</sequence>
<organism evidence="2 3">
    <name type="scientific">Skeletonema marinoi</name>
    <dbReference type="NCBI Taxonomy" id="267567"/>
    <lineage>
        <taxon>Eukaryota</taxon>
        <taxon>Sar</taxon>
        <taxon>Stramenopiles</taxon>
        <taxon>Ochrophyta</taxon>
        <taxon>Bacillariophyta</taxon>
        <taxon>Coscinodiscophyceae</taxon>
        <taxon>Thalassiosirophycidae</taxon>
        <taxon>Thalassiosirales</taxon>
        <taxon>Skeletonemataceae</taxon>
        <taxon>Skeletonema</taxon>
        <taxon>Skeletonema marinoi-dohrnii complex</taxon>
    </lineage>
</organism>
<dbReference type="EMBL" id="JATAAI010000001">
    <property type="protein sequence ID" value="KAK1748698.1"/>
    <property type="molecule type" value="Genomic_DNA"/>
</dbReference>
<evidence type="ECO:0000256" key="1">
    <source>
        <dbReference type="SAM" id="MobiDB-lite"/>
    </source>
</evidence>
<feature type="compositionally biased region" description="Low complexity" evidence="1">
    <location>
        <begin position="206"/>
        <end position="224"/>
    </location>
</feature>
<feature type="region of interest" description="Disordered" evidence="1">
    <location>
        <begin position="792"/>
        <end position="824"/>
    </location>
</feature>
<feature type="compositionally biased region" description="Basic and acidic residues" evidence="1">
    <location>
        <begin position="792"/>
        <end position="819"/>
    </location>
</feature>
<feature type="compositionally biased region" description="Polar residues" evidence="1">
    <location>
        <begin position="38"/>
        <end position="59"/>
    </location>
</feature>
<evidence type="ECO:0000313" key="3">
    <source>
        <dbReference type="Proteomes" id="UP001224775"/>
    </source>
</evidence>
<dbReference type="Gene3D" id="3.30.230.10">
    <property type="match status" value="1"/>
</dbReference>
<feature type="region of interest" description="Disordered" evidence="1">
    <location>
        <begin position="1"/>
        <end position="62"/>
    </location>
</feature>
<dbReference type="SUPFAM" id="SSF55874">
    <property type="entry name" value="ATPase domain of HSP90 chaperone/DNA topoisomerase II/histidine kinase"/>
    <property type="match status" value="1"/>
</dbReference>
<accession>A0AAD8YMG0</accession>
<evidence type="ECO:0000313" key="2">
    <source>
        <dbReference type="EMBL" id="KAK1748698.1"/>
    </source>
</evidence>
<dbReference type="Gene3D" id="3.30.565.10">
    <property type="entry name" value="Histidine kinase-like ATPase, C-terminal domain"/>
    <property type="match status" value="2"/>
</dbReference>
<keyword evidence="3" id="KW-1185">Reference proteome</keyword>
<evidence type="ECO:0008006" key="4">
    <source>
        <dbReference type="Google" id="ProtNLM"/>
    </source>
</evidence>
<feature type="region of interest" description="Disordered" evidence="1">
    <location>
        <begin position="170"/>
        <end position="226"/>
    </location>
</feature>
<proteinExistence type="predicted"/>
<feature type="compositionally biased region" description="Low complexity" evidence="1">
    <location>
        <begin position="177"/>
        <end position="186"/>
    </location>
</feature>
<protein>
    <recommendedName>
        <fullName evidence="4">Histidine kinase/HSP90-like ATPase domain-containing protein</fullName>
    </recommendedName>
</protein>
<comment type="caution">
    <text evidence="2">The sequence shown here is derived from an EMBL/GenBank/DDBJ whole genome shotgun (WGS) entry which is preliminary data.</text>
</comment>
<feature type="compositionally biased region" description="Polar residues" evidence="1">
    <location>
        <begin position="1"/>
        <end position="10"/>
    </location>
</feature>
<dbReference type="AlphaFoldDB" id="A0AAD8YMG0"/>
<feature type="region of interest" description="Disordered" evidence="1">
    <location>
        <begin position="741"/>
        <end position="764"/>
    </location>
</feature>
<feature type="compositionally biased region" description="Low complexity" evidence="1">
    <location>
        <begin position="864"/>
        <end position="876"/>
    </location>
</feature>
<feature type="compositionally biased region" description="Basic residues" evidence="1">
    <location>
        <begin position="187"/>
        <end position="202"/>
    </location>
</feature>